<dbReference type="PROSITE" id="PS01124">
    <property type="entry name" value="HTH_ARAC_FAMILY_2"/>
    <property type="match status" value="1"/>
</dbReference>
<evidence type="ECO:0000256" key="2">
    <source>
        <dbReference type="ARBA" id="ARBA00023125"/>
    </source>
</evidence>
<dbReference type="InterPro" id="IPR018062">
    <property type="entry name" value="HTH_AraC-typ_CS"/>
</dbReference>
<keyword evidence="6" id="KW-1185">Reference proteome</keyword>
<dbReference type="InterPro" id="IPR014710">
    <property type="entry name" value="RmlC-like_jellyroll"/>
</dbReference>
<feature type="domain" description="HTH araC/xylS-type" evidence="4">
    <location>
        <begin position="193"/>
        <end position="291"/>
    </location>
</feature>
<reference evidence="5 6" key="1">
    <citation type="submission" date="2019-01" db="EMBL/GenBank/DDBJ databases">
        <title>Bacillus sp. M5HDSG1-1, whole genome shotgun sequence.</title>
        <authorList>
            <person name="Tuo L."/>
        </authorList>
    </citation>
    <scope>NUCLEOTIDE SEQUENCE [LARGE SCALE GENOMIC DNA]</scope>
    <source>
        <strain evidence="5 6">M5HDSG1-1</strain>
    </source>
</reference>
<dbReference type="GO" id="GO:0043565">
    <property type="term" value="F:sequence-specific DNA binding"/>
    <property type="evidence" value="ECO:0007669"/>
    <property type="project" value="InterPro"/>
</dbReference>
<dbReference type="Pfam" id="PF12833">
    <property type="entry name" value="HTH_18"/>
    <property type="match status" value="1"/>
</dbReference>
<dbReference type="InterPro" id="IPR003313">
    <property type="entry name" value="AraC-bd"/>
</dbReference>
<comment type="caution">
    <text evidence="5">The sequence shown here is derived from an EMBL/GenBank/DDBJ whole genome shotgun (WGS) entry which is preliminary data.</text>
</comment>
<gene>
    <name evidence="5" type="ORF">EM808_16930</name>
</gene>
<keyword evidence="3" id="KW-0804">Transcription</keyword>
<organism evidence="5 6">
    <name type="scientific">Niallia taxi</name>
    <dbReference type="NCBI Taxonomy" id="2499688"/>
    <lineage>
        <taxon>Bacteria</taxon>
        <taxon>Bacillati</taxon>
        <taxon>Bacillota</taxon>
        <taxon>Bacilli</taxon>
        <taxon>Bacillales</taxon>
        <taxon>Bacillaceae</taxon>
        <taxon>Niallia</taxon>
    </lineage>
</organism>
<evidence type="ECO:0000313" key="6">
    <source>
        <dbReference type="Proteomes" id="UP000288024"/>
    </source>
</evidence>
<protein>
    <submittedName>
        <fullName evidence="5">AraC family transcriptional regulator</fullName>
    </submittedName>
</protein>
<evidence type="ECO:0000256" key="3">
    <source>
        <dbReference type="ARBA" id="ARBA00023163"/>
    </source>
</evidence>
<evidence type="ECO:0000256" key="1">
    <source>
        <dbReference type="ARBA" id="ARBA00023015"/>
    </source>
</evidence>
<evidence type="ECO:0000313" key="5">
    <source>
        <dbReference type="EMBL" id="RVT60900.1"/>
    </source>
</evidence>
<evidence type="ECO:0000259" key="4">
    <source>
        <dbReference type="PROSITE" id="PS01124"/>
    </source>
</evidence>
<dbReference type="Pfam" id="PF02311">
    <property type="entry name" value="AraC_binding"/>
    <property type="match status" value="1"/>
</dbReference>
<dbReference type="Gene3D" id="1.10.10.60">
    <property type="entry name" value="Homeodomain-like"/>
    <property type="match status" value="2"/>
</dbReference>
<dbReference type="AlphaFoldDB" id="A0A437K9A9"/>
<dbReference type="Gene3D" id="2.60.120.10">
    <property type="entry name" value="Jelly Rolls"/>
    <property type="match status" value="1"/>
</dbReference>
<dbReference type="GO" id="GO:0003700">
    <property type="term" value="F:DNA-binding transcription factor activity"/>
    <property type="evidence" value="ECO:0007669"/>
    <property type="project" value="InterPro"/>
</dbReference>
<proteinExistence type="predicted"/>
<keyword evidence="1" id="KW-0805">Transcription regulation</keyword>
<dbReference type="InterPro" id="IPR018060">
    <property type="entry name" value="HTH_AraC"/>
</dbReference>
<dbReference type="RefSeq" id="WP_127739372.1">
    <property type="nucleotide sequence ID" value="NZ_CP196003.1"/>
</dbReference>
<dbReference type="Proteomes" id="UP000288024">
    <property type="component" value="Unassembled WGS sequence"/>
</dbReference>
<dbReference type="EMBL" id="RZTZ01000006">
    <property type="protein sequence ID" value="RVT60900.1"/>
    <property type="molecule type" value="Genomic_DNA"/>
</dbReference>
<dbReference type="InterPro" id="IPR037923">
    <property type="entry name" value="HTH-like"/>
</dbReference>
<dbReference type="SUPFAM" id="SSF51215">
    <property type="entry name" value="Regulatory protein AraC"/>
    <property type="match status" value="1"/>
</dbReference>
<dbReference type="PANTHER" id="PTHR43280">
    <property type="entry name" value="ARAC-FAMILY TRANSCRIPTIONAL REGULATOR"/>
    <property type="match status" value="1"/>
</dbReference>
<dbReference type="SMART" id="SM00342">
    <property type="entry name" value="HTH_ARAC"/>
    <property type="match status" value="1"/>
</dbReference>
<keyword evidence="2" id="KW-0238">DNA-binding</keyword>
<name>A0A437K9A9_9BACI</name>
<dbReference type="SUPFAM" id="SSF46689">
    <property type="entry name" value="Homeodomain-like"/>
    <property type="match status" value="2"/>
</dbReference>
<dbReference type="InterPro" id="IPR009057">
    <property type="entry name" value="Homeodomain-like_sf"/>
</dbReference>
<dbReference type="PROSITE" id="PS00041">
    <property type="entry name" value="HTH_ARAC_FAMILY_1"/>
    <property type="match status" value="1"/>
</dbReference>
<accession>A0A437K9A9</accession>
<dbReference type="PANTHER" id="PTHR43280:SF2">
    <property type="entry name" value="HTH-TYPE TRANSCRIPTIONAL REGULATOR EXSA"/>
    <property type="match status" value="1"/>
</dbReference>
<sequence>MNRNIESFKGKKYFSKDLFIYLNRLEEDFLRPHHYHDFIEITIIEEGSGFHYVNEKVLKVQKGDLFVIPIGASHVFRPSSSNSKNKLIVCNILFDCQVLKQIVNTSIVHGENSFAKWCTQLENNNTFDYLHLKDDHDTCLPLLRSMFVEFQEKQIGYSLILNAKLRELLIKLFRIEYRAFPNLNPKITSYAINEVLSYMHQNLHKMITLADMASLMNISESHFVRIFKKYTNQTFIEYLQNIRIEKSCHLLLHTDFSIKEISYLVGYTNIDYFRELFVKKISVSPKAYRKKNAIL</sequence>